<proteinExistence type="predicted"/>
<dbReference type="AlphaFoldDB" id="A0A261R567"/>
<evidence type="ECO:0000313" key="2">
    <source>
        <dbReference type="Proteomes" id="UP000216857"/>
    </source>
</evidence>
<name>A0A261R567_9BORD</name>
<dbReference type="RefSeq" id="WP_094848694.1">
    <property type="nucleotide sequence ID" value="NZ_NEVJ01000003.1"/>
</dbReference>
<protein>
    <submittedName>
        <fullName evidence="1">Uncharacterized protein</fullName>
    </submittedName>
</protein>
<comment type="caution">
    <text evidence="1">The sequence shown here is derived from an EMBL/GenBank/DDBJ whole genome shotgun (WGS) entry which is preliminary data.</text>
</comment>
<dbReference type="EMBL" id="NEVJ01000003">
    <property type="protein sequence ID" value="OZI20081.1"/>
    <property type="molecule type" value="Genomic_DNA"/>
</dbReference>
<reference evidence="1" key="1">
    <citation type="submission" date="2017-05" db="EMBL/GenBank/DDBJ databases">
        <title>Complete and WGS of Bordetella genogroups.</title>
        <authorList>
            <person name="Spilker T."/>
            <person name="Lipuma J."/>
        </authorList>
    </citation>
    <scope>NUCLEOTIDE SEQUENCE</scope>
    <source>
        <strain evidence="1">AU21707</strain>
    </source>
</reference>
<dbReference type="Proteomes" id="UP000216857">
    <property type="component" value="Unassembled WGS sequence"/>
</dbReference>
<sequence>MEQFNMIPPRMTATEVAVLQALARTPLEQENIRLHAEVNRLRAAYTVMSRQYDAMRRSAIQAECECDELNEYAHALADQLAHAQDANYRKRRHIKKLEVSLRKHRRPWWHKLLDAVAPTHSHDPYPFH</sequence>
<gene>
    <name evidence="1" type="ORF">CAL26_21235</name>
</gene>
<keyword evidence="2" id="KW-1185">Reference proteome</keyword>
<evidence type="ECO:0000313" key="1">
    <source>
        <dbReference type="EMBL" id="OZI20081.1"/>
    </source>
</evidence>
<accession>A0A261R567</accession>
<organism evidence="1 2">
    <name type="scientific">Bordetella genomosp. 9</name>
    <dbReference type="NCBI Taxonomy" id="1416803"/>
    <lineage>
        <taxon>Bacteria</taxon>
        <taxon>Pseudomonadati</taxon>
        <taxon>Pseudomonadota</taxon>
        <taxon>Betaproteobacteria</taxon>
        <taxon>Burkholderiales</taxon>
        <taxon>Alcaligenaceae</taxon>
        <taxon>Bordetella</taxon>
    </lineage>
</organism>